<evidence type="ECO:0000313" key="1">
    <source>
        <dbReference type="EMBL" id="OJZ87758.1"/>
    </source>
</evidence>
<dbReference type="Proteomes" id="UP000184063">
    <property type="component" value="Unassembled WGS sequence"/>
</dbReference>
<sequence length="85" mass="9736">MELVVCYGSLQLIRCYAESHHSDNGGQWKSKMRRVEGRAQGRHAQGIERVKVWIWLRYIPPLYGRKAPAVGELIARVLRHIIVAG</sequence>
<dbReference type="AlphaFoldDB" id="A0A1M3TLQ6"/>
<gene>
    <name evidence="1" type="ORF">ASPFODRAFT_587688</name>
</gene>
<evidence type="ECO:0000313" key="2">
    <source>
        <dbReference type="Proteomes" id="UP000184063"/>
    </source>
</evidence>
<organism evidence="1 2">
    <name type="scientific">Aspergillus luchuensis (strain CBS 106.47)</name>
    <dbReference type="NCBI Taxonomy" id="1137211"/>
    <lineage>
        <taxon>Eukaryota</taxon>
        <taxon>Fungi</taxon>
        <taxon>Dikarya</taxon>
        <taxon>Ascomycota</taxon>
        <taxon>Pezizomycotina</taxon>
        <taxon>Eurotiomycetes</taxon>
        <taxon>Eurotiomycetidae</taxon>
        <taxon>Eurotiales</taxon>
        <taxon>Aspergillaceae</taxon>
        <taxon>Aspergillus</taxon>
        <taxon>Aspergillus subgen. Circumdati</taxon>
    </lineage>
</organism>
<reference evidence="2" key="1">
    <citation type="journal article" date="2017" name="Genome Biol.">
        <title>Comparative genomics reveals high biological diversity and specific adaptations in the industrially and medically important fungal genus Aspergillus.</title>
        <authorList>
            <person name="de Vries R.P."/>
            <person name="Riley R."/>
            <person name="Wiebenga A."/>
            <person name="Aguilar-Osorio G."/>
            <person name="Amillis S."/>
            <person name="Uchima C.A."/>
            <person name="Anderluh G."/>
            <person name="Asadollahi M."/>
            <person name="Askin M."/>
            <person name="Barry K."/>
            <person name="Battaglia E."/>
            <person name="Bayram O."/>
            <person name="Benocci T."/>
            <person name="Braus-Stromeyer S.A."/>
            <person name="Caldana C."/>
            <person name="Canovas D."/>
            <person name="Cerqueira G.C."/>
            <person name="Chen F."/>
            <person name="Chen W."/>
            <person name="Choi C."/>
            <person name="Clum A."/>
            <person name="Dos Santos R.A."/>
            <person name="Damasio A.R."/>
            <person name="Diallinas G."/>
            <person name="Emri T."/>
            <person name="Fekete E."/>
            <person name="Flipphi M."/>
            <person name="Freyberg S."/>
            <person name="Gallo A."/>
            <person name="Gournas C."/>
            <person name="Habgood R."/>
            <person name="Hainaut M."/>
            <person name="Harispe M.L."/>
            <person name="Henrissat B."/>
            <person name="Hilden K.S."/>
            <person name="Hope R."/>
            <person name="Hossain A."/>
            <person name="Karabika E."/>
            <person name="Karaffa L."/>
            <person name="Karanyi Z."/>
            <person name="Krasevec N."/>
            <person name="Kuo A."/>
            <person name="Kusch H."/>
            <person name="LaButti K."/>
            <person name="Lagendijk E.L."/>
            <person name="Lapidus A."/>
            <person name="Levasseur A."/>
            <person name="Lindquist E."/>
            <person name="Lipzen A."/>
            <person name="Logrieco A.F."/>
            <person name="MacCabe A."/>
            <person name="Maekelae M.R."/>
            <person name="Malavazi I."/>
            <person name="Melin P."/>
            <person name="Meyer V."/>
            <person name="Mielnichuk N."/>
            <person name="Miskei M."/>
            <person name="Molnar A.P."/>
            <person name="Mule G."/>
            <person name="Ngan C.Y."/>
            <person name="Orejas M."/>
            <person name="Orosz E."/>
            <person name="Ouedraogo J.P."/>
            <person name="Overkamp K.M."/>
            <person name="Park H.-S."/>
            <person name="Perrone G."/>
            <person name="Piumi F."/>
            <person name="Punt P.J."/>
            <person name="Ram A.F."/>
            <person name="Ramon A."/>
            <person name="Rauscher S."/>
            <person name="Record E."/>
            <person name="Riano-Pachon D.M."/>
            <person name="Robert V."/>
            <person name="Roehrig J."/>
            <person name="Ruller R."/>
            <person name="Salamov A."/>
            <person name="Salih N.S."/>
            <person name="Samson R.A."/>
            <person name="Sandor E."/>
            <person name="Sanguinetti M."/>
            <person name="Schuetze T."/>
            <person name="Sepcic K."/>
            <person name="Shelest E."/>
            <person name="Sherlock G."/>
            <person name="Sophianopoulou V."/>
            <person name="Squina F.M."/>
            <person name="Sun H."/>
            <person name="Susca A."/>
            <person name="Todd R.B."/>
            <person name="Tsang A."/>
            <person name="Unkles S.E."/>
            <person name="van de Wiele N."/>
            <person name="van Rossen-Uffink D."/>
            <person name="Oliveira J.V."/>
            <person name="Vesth T.C."/>
            <person name="Visser J."/>
            <person name="Yu J.-H."/>
            <person name="Zhou M."/>
            <person name="Andersen M.R."/>
            <person name="Archer D.B."/>
            <person name="Baker S.E."/>
            <person name="Benoit I."/>
            <person name="Brakhage A.A."/>
            <person name="Braus G.H."/>
            <person name="Fischer R."/>
            <person name="Frisvad J.C."/>
            <person name="Goldman G.H."/>
            <person name="Houbraken J."/>
            <person name="Oakley B."/>
            <person name="Pocsi I."/>
            <person name="Scazzocchio C."/>
            <person name="Seiboth B."/>
            <person name="vanKuyk P.A."/>
            <person name="Wortman J."/>
            <person name="Dyer P.S."/>
            <person name="Grigoriev I.V."/>
        </authorList>
    </citation>
    <scope>NUCLEOTIDE SEQUENCE [LARGE SCALE GENOMIC DNA]</scope>
    <source>
        <strain evidence="2">CBS 106.47</strain>
    </source>
</reference>
<proteinExistence type="predicted"/>
<dbReference type="VEuPathDB" id="FungiDB:ASPFODRAFT_587688"/>
<accession>A0A1M3TLQ6</accession>
<name>A0A1M3TLQ6_ASPLC</name>
<dbReference type="EMBL" id="KV878240">
    <property type="protein sequence ID" value="OJZ87758.1"/>
    <property type="molecule type" value="Genomic_DNA"/>
</dbReference>
<protein>
    <submittedName>
        <fullName evidence="1">Uncharacterized protein</fullName>
    </submittedName>
</protein>